<dbReference type="Gene3D" id="2.40.170.20">
    <property type="entry name" value="TonB-dependent receptor, beta-barrel domain"/>
    <property type="match status" value="1"/>
</dbReference>
<feature type="domain" description="TonB-dependent receptor plug" evidence="11">
    <location>
        <begin position="150"/>
        <end position="226"/>
    </location>
</feature>
<dbReference type="InterPro" id="IPR036942">
    <property type="entry name" value="Beta-barrel_TonB_sf"/>
</dbReference>
<keyword evidence="6 8" id="KW-0472">Membrane</keyword>
<comment type="similarity">
    <text evidence="8">Belongs to the TonB-dependent receptor family.</text>
</comment>
<proteinExistence type="inferred from homology"/>
<evidence type="ECO:0000256" key="2">
    <source>
        <dbReference type="ARBA" id="ARBA00022448"/>
    </source>
</evidence>
<dbReference type="Pfam" id="PF13620">
    <property type="entry name" value="CarboxypepD_reg"/>
    <property type="match status" value="1"/>
</dbReference>
<feature type="chain" id="PRO_5047402435" description="TonB-dependent receptor plug domain-containing protein" evidence="9">
    <location>
        <begin position="21"/>
        <end position="517"/>
    </location>
</feature>
<dbReference type="SUPFAM" id="SSF49464">
    <property type="entry name" value="Carboxypeptidase regulatory domain-like"/>
    <property type="match status" value="1"/>
</dbReference>
<sequence length="517" mass="55972">MNQKHFLILFLLLGCQHVLAQNSDFAVSGIVRDTSGQILIGVTVRIDPMPGGVQKSLSSSTDVNGQFKFRLSKGRYNILCTYVGFQSINQQLNITADQQLSLVLKTGGTGLQEVVVRAQGKSSPVRNMEMGAQSISIAILKRMPALFGEVDVVRSVLTLPGVSSVGEGSSGFNVRGGNIDQNLVLMDGAPVFNTSHLFGLFSVFNPEVVQDVKLIKGGITSEYGGRLSSVMDIQLKNGNADSLAVSGGIGTVSARVAAGFPILKNKGTVFLAGRRTYADLFLKLSSNPNTNSTVAYFQDFNAKADYRIGTKDRISIAGYYGNDRLGMSKDFKLGYSNANAAITQVHEFSQTLSAKTTVLFSRYQSDLSVLQEPESFINKQHIDQYQLKTDWTYRKNEKLNLSFGLSAIQYKVSPGIQTPLTDSSLFNTTASAKQSANELGFYISNTHKFSEKLSAQYGARLSYFNAFAAQTAPVYTYGGIPGKELTPVAMFEYSKGASIKSYGGASLSDILPVSIMK</sequence>
<organism evidence="12 13">
    <name type="scientific">Mucilaginibacter gynuensis</name>
    <dbReference type="NCBI Taxonomy" id="1302236"/>
    <lineage>
        <taxon>Bacteria</taxon>
        <taxon>Pseudomonadati</taxon>
        <taxon>Bacteroidota</taxon>
        <taxon>Sphingobacteriia</taxon>
        <taxon>Sphingobacteriales</taxon>
        <taxon>Sphingobacteriaceae</taxon>
        <taxon>Mucilaginibacter</taxon>
    </lineage>
</organism>
<evidence type="ECO:0008006" key="14">
    <source>
        <dbReference type="Google" id="ProtNLM"/>
    </source>
</evidence>
<keyword evidence="5 8" id="KW-0798">TonB box</keyword>
<evidence type="ECO:0000256" key="5">
    <source>
        <dbReference type="ARBA" id="ARBA00023077"/>
    </source>
</evidence>
<evidence type="ECO:0000256" key="4">
    <source>
        <dbReference type="ARBA" id="ARBA00022692"/>
    </source>
</evidence>
<dbReference type="InterPro" id="IPR039426">
    <property type="entry name" value="TonB-dep_rcpt-like"/>
</dbReference>
<keyword evidence="2" id="KW-0813">Transport</keyword>
<feature type="domain" description="TonB-dependent receptor-like beta-barrel" evidence="10">
    <location>
        <begin position="286"/>
        <end position="496"/>
    </location>
</feature>
<comment type="subcellular location">
    <subcellularLocation>
        <location evidence="1">Cell outer membrane</location>
        <topology evidence="1">Multi-pass membrane protein</topology>
    </subcellularLocation>
</comment>
<reference evidence="13" key="1">
    <citation type="journal article" date="2019" name="Int. J. Syst. Evol. Microbiol.">
        <title>The Global Catalogue of Microorganisms (GCM) 10K type strain sequencing project: providing services to taxonomists for standard genome sequencing and annotation.</title>
        <authorList>
            <consortium name="The Broad Institute Genomics Platform"/>
            <consortium name="The Broad Institute Genome Sequencing Center for Infectious Disease"/>
            <person name="Wu L."/>
            <person name="Ma J."/>
        </authorList>
    </citation>
    <scope>NUCLEOTIDE SEQUENCE [LARGE SCALE GENOMIC DNA]</scope>
    <source>
        <strain evidence="13">JCM 17705</strain>
    </source>
</reference>
<keyword evidence="4" id="KW-0812">Transmembrane</keyword>
<dbReference type="Pfam" id="PF00593">
    <property type="entry name" value="TonB_dep_Rec_b-barrel"/>
    <property type="match status" value="1"/>
</dbReference>
<evidence type="ECO:0000259" key="10">
    <source>
        <dbReference type="Pfam" id="PF00593"/>
    </source>
</evidence>
<keyword evidence="13" id="KW-1185">Reference proteome</keyword>
<gene>
    <name evidence="12" type="ORF">GCM10023149_04360</name>
</gene>
<dbReference type="SUPFAM" id="SSF56935">
    <property type="entry name" value="Porins"/>
    <property type="match status" value="1"/>
</dbReference>
<evidence type="ECO:0000256" key="6">
    <source>
        <dbReference type="ARBA" id="ARBA00023136"/>
    </source>
</evidence>
<evidence type="ECO:0000313" key="13">
    <source>
        <dbReference type="Proteomes" id="UP001500582"/>
    </source>
</evidence>
<dbReference type="Gene3D" id="2.60.40.1120">
    <property type="entry name" value="Carboxypeptidase-like, regulatory domain"/>
    <property type="match status" value="1"/>
</dbReference>
<dbReference type="PANTHER" id="PTHR30069:SF49">
    <property type="entry name" value="OUTER MEMBRANE PROTEIN C"/>
    <property type="match status" value="1"/>
</dbReference>
<accession>A0ABP8FS69</accession>
<evidence type="ECO:0000313" key="12">
    <source>
        <dbReference type="EMBL" id="GAA4309855.1"/>
    </source>
</evidence>
<dbReference type="PANTHER" id="PTHR30069">
    <property type="entry name" value="TONB-DEPENDENT OUTER MEMBRANE RECEPTOR"/>
    <property type="match status" value="1"/>
</dbReference>
<evidence type="ECO:0000256" key="1">
    <source>
        <dbReference type="ARBA" id="ARBA00004571"/>
    </source>
</evidence>
<evidence type="ECO:0000256" key="8">
    <source>
        <dbReference type="RuleBase" id="RU003357"/>
    </source>
</evidence>
<evidence type="ECO:0000259" key="11">
    <source>
        <dbReference type="Pfam" id="PF07715"/>
    </source>
</evidence>
<dbReference type="Proteomes" id="UP001500582">
    <property type="component" value="Unassembled WGS sequence"/>
</dbReference>
<dbReference type="InterPro" id="IPR037066">
    <property type="entry name" value="Plug_dom_sf"/>
</dbReference>
<evidence type="ECO:0000256" key="9">
    <source>
        <dbReference type="SAM" id="SignalP"/>
    </source>
</evidence>
<dbReference type="InterPro" id="IPR008969">
    <property type="entry name" value="CarboxyPept-like_regulatory"/>
</dbReference>
<protein>
    <recommendedName>
        <fullName evidence="14">TonB-dependent receptor plug domain-containing protein</fullName>
    </recommendedName>
</protein>
<dbReference type="PROSITE" id="PS51257">
    <property type="entry name" value="PROKAR_LIPOPROTEIN"/>
    <property type="match status" value="1"/>
</dbReference>
<dbReference type="Pfam" id="PF07715">
    <property type="entry name" value="Plug"/>
    <property type="match status" value="1"/>
</dbReference>
<dbReference type="EMBL" id="BAABFT010000001">
    <property type="protein sequence ID" value="GAA4309855.1"/>
    <property type="molecule type" value="Genomic_DNA"/>
</dbReference>
<feature type="signal peptide" evidence="9">
    <location>
        <begin position="1"/>
        <end position="20"/>
    </location>
</feature>
<evidence type="ECO:0000256" key="7">
    <source>
        <dbReference type="ARBA" id="ARBA00023237"/>
    </source>
</evidence>
<name>A0ABP8FS69_9SPHI</name>
<dbReference type="Gene3D" id="2.170.130.10">
    <property type="entry name" value="TonB-dependent receptor, plug domain"/>
    <property type="match status" value="1"/>
</dbReference>
<keyword evidence="9" id="KW-0732">Signal</keyword>
<evidence type="ECO:0000256" key="3">
    <source>
        <dbReference type="ARBA" id="ARBA00022452"/>
    </source>
</evidence>
<keyword evidence="3" id="KW-1134">Transmembrane beta strand</keyword>
<dbReference type="InterPro" id="IPR000531">
    <property type="entry name" value="Beta-barrel_TonB"/>
</dbReference>
<dbReference type="InterPro" id="IPR012910">
    <property type="entry name" value="Plug_dom"/>
</dbReference>
<keyword evidence="7" id="KW-0998">Cell outer membrane</keyword>
<comment type="caution">
    <text evidence="12">The sequence shown here is derived from an EMBL/GenBank/DDBJ whole genome shotgun (WGS) entry which is preliminary data.</text>
</comment>
<dbReference type="RefSeq" id="WP_345209344.1">
    <property type="nucleotide sequence ID" value="NZ_BAABFT010000001.1"/>
</dbReference>